<proteinExistence type="inferred from homology"/>
<comment type="catalytic activity">
    <reaction evidence="5">
        <text>pretRNA = a 3'-half-tRNA molecule with a 5'-OH end + a 5'-half-tRNA molecule with a 2',3'-cyclic phosphate end + an intron with a 2',3'-cyclic phosphate and a 5'-hydroxyl terminus.</text>
        <dbReference type="EC" id="4.6.1.16"/>
    </reaction>
</comment>
<evidence type="ECO:0000256" key="1">
    <source>
        <dbReference type="ARBA" id="ARBA00008078"/>
    </source>
</evidence>
<evidence type="ECO:0000313" key="7">
    <source>
        <dbReference type="EMBL" id="CAH0761161.1"/>
    </source>
</evidence>
<name>A0A9P0FZ78_9NEOP</name>
<evidence type="ECO:0000313" key="8">
    <source>
        <dbReference type="Proteomes" id="UP001153714"/>
    </source>
</evidence>
<protein>
    <recommendedName>
        <fullName evidence="2">tRNA-intron lyase</fullName>
        <ecNumber evidence="2">4.6.1.16</ecNumber>
    </recommendedName>
</protein>
<dbReference type="Pfam" id="PF01974">
    <property type="entry name" value="tRNA_int_endo"/>
    <property type="match status" value="1"/>
</dbReference>
<dbReference type="SUPFAM" id="SSF53032">
    <property type="entry name" value="tRNA-intron endonuclease catalytic domain-like"/>
    <property type="match status" value="1"/>
</dbReference>
<dbReference type="EC" id="4.6.1.16" evidence="2"/>
<dbReference type="CDD" id="cd22363">
    <property type="entry name" value="tRNA-intron_lyase_C"/>
    <property type="match status" value="1"/>
</dbReference>
<dbReference type="InterPro" id="IPR011856">
    <property type="entry name" value="tRNA_endonuc-like_dom_sf"/>
</dbReference>
<dbReference type="GO" id="GO:0003676">
    <property type="term" value="F:nucleic acid binding"/>
    <property type="evidence" value="ECO:0007669"/>
    <property type="project" value="InterPro"/>
</dbReference>
<evidence type="ECO:0000256" key="5">
    <source>
        <dbReference type="ARBA" id="ARBA00034031"/>
    </source>
</evidence>
<accession>A0A9P0FZ78</accession>
<reference evidence="7" key="1">
    <citation type="submission" date="2021-12" db="EMBL/GenBank/DDBJ databases">
        <authorList>
            <person name="King R."/>
        </authorList>
    </citation>
    <scope>NUCLEOTIDE SEQUENCE</scope>
</reference>
<keyword evidence="4" id="KW-0456">Lyase</keyword>
<feature type="domain" description="tRNA intron endonuclease catalytic" evidence="6">
    <location>
        <begin position="140"/>
        <end position="222"/>
    </location>
</feature>
<dbReference type="PANTHER" id="PTHR13070:SF0">
    <property type="entry name" value="TRNA-SPLICING ENDONUCLEASE SUBUNIT SEN34"/>
    <property type="match status" value="1"/>
</dbReference>
<keyword evidence="3" id="KW-0819">tRNA processing</keyword>
<organism evidence="7 8">
    <name type="scientific">Diatraea saccharalis</name>
    <name type="common">sugarcane borer</name>
    <dbReference type="NCBI Taxonomy" id="40085"/>
    <lineage>
        <taxon>Eukaryota</taxon>
        <taxon>Metazoa</taxon>
        <taxon>Ecdysozoa</taxon>
        <taxon>Arthropoda</taxon>
        <taxon>Hexapoda</taxon>
        <taxon>Insecta</taxon>
        <taxon>Pterygota</taxon>
        <taxon>Neoptera</taxon>
        <taxon>Endopterygota</taxon>
        <taxon>Lepidoptera</taxon>
        <taxon>Glossata</taxon>
        <taxon>Ditrysia</taxon>
        <taxon>Pyraloidea</taxon>
        <taxon>Crambidae</taxon>
        <taxon>Crambinae</taxon>
        <taxon>Diatraea</taxon>
    </lineage>
</organism>
<keyword evidence="8" id="KW-1185">Reference proteome</keyword>
<reference evidence="7" key="2">
    <citation type="submission" date="2022-10" db="EMBL/GenBank/DDBJ databases">
        <authorList>
            <consortium name="ENA_rothamsted_submissions"/>
            <consortium name="culmorum"/>
            <person name="King R."/>
        </authorList>
    </citation>
    <scope>NUCLEOTIDE SEQUENCE</scope>
</reference>
<dbReference type="InterPro" id="IPR036167">
    <property type="entry name" value="tRNA_intron_Endo_cat-like_sf"/>
</dbReference>
<dbReference type="GO" id="GO:0000213">
    <property type="term" value="F:tRNA-intron lyase activity"/>
    <property type="evidence" value="ECO:0007669"/>
    <property type="project" value="UniProtKB-EC"/>
</dbReference>
<dbReference type="GO" id="GO:0005634">
    <property type="term" value="C:nucleus"/>
    <property type="evidence" value="ECO:0007669"/>
    <property type="project" value="UniProtKB-ARBA"/>
</dbReference>
<evidence type="ECO:0000259" key="6">
    <source>
        <dbReference type="Pfam" id="PF01974"/>
    </source>
</evidence>
<sequence length="233" mass="26434">MALMSEEAALLVEKGVCELCELPNLTEAPSEEDKANIKNCEQRVIEEQTEGLRKRRIEQMSQKLDIIVAGKKQKLLSKGITDGQLDKEMLLQEEINRLPKLSPAYLLVHLPAEHFKLSDTRTVSIDVLKPSIKDKNGTFRYSVFKDLWAKGHHITNGLKFGSDFLVYPGDPVKFHATYMIRCIEDIETSFRPANLVAFGRLSVAVNKLAVLAFYNSSEKIEYQSLQWHDGINI</sequence>
<evidence type="ECO:0000256" key="2">
    <source>
        <dbReference type="ARBA" id="ARBA00012573"/>
    </source>
</evidence>
<dbReference type="Proteomes" id="UP001153714">
    <property type="component" value="Chromosome 6"/>
</dbReference>
<dbReference type="EMBL" id="OU893337">
    <property type="protein sequence ID" value="CAH0761161.1"/>
    <property type="molecule type" value="Genomic_DNA"/>
</dbReference>
<dbReference type="GO" id="GO:0000379">
    <property type="term" value="P:tRNA-type intron splice site recognition and cleavage"/>
    <property type="evidence" value="ECO:0007669"/>
    <property type="project" value="TreeGrafter"/>
</dbReference>
<dbReference type="Gene3D" id="3.40.1350.10">
    <property type="match status" value="1"/>
</dbReference>
<dbReference type="OrthoDB" id="48041at2759"/>
<dbReference type="InterPro" id="IPR006677">
    <property type="entry name" value="tRNA_intron_Endonuc_cat-like"/>
</dbReference>
<evidence type="ECO:0000256" key="3">
    <source>
        <dbReference type="ARBA" id="ARBA00022694"/>
    </source>
</evidence>
<dbReference type="PANTHER" id="PTHR13070">
    <property type="entry name" value="TRNA-SPLICING ENDONUCLEASE SUBUNIT SEN34-RELATED"/>
    <property type="match status" value="1"/>
</dbReference>
<evidence type="ECO:0000256" key="4">
    <source>
        <dbReference type="ARBA" id="ARBA00023239"/>
    </source>
</evidence>
<gene>
    <name evidence="7" type="ORF">DIATSA_LOCUS11262</name>
</gene>
<dbReference type="AlphaFoldDB" id="A0A9P0FZ78"/>
<comment type="similarity">
    <text evidence="1">Belongs to the tRNA-intron endonuclease family.</text>
</comment>